<evidence type="ECO:0000259" key="1">
    <source>
        <dbReference type="Pfam" id="PF00078"/>
    </source>
</evidence>
<dbReference type="PANTHER" id="PTHR19446">
    <property type="entry name" value="REVERSE TRANSCRIPTASES"/>
    <property type="match status" value="1"/>
</dbReference>
<dbReference type="Pfam" id="PF00078">
    <property type="entry name" value="RVT_1"/>
    <property type="match status" value="1"/>
</dbReference>
<sequence>HRSDSLHQRSVFKAWEDQCSPLLEALRSLDHIFGDTSSFYFHSLKREYHAPLTLTSLNRPRRQEGEDPGTAVLHTVQGKRKALQYATDFFSARSAIGVFRQRQVEEERRDDFLSNTSRTLSEDQQVLAEGPDENGLLTEDELLLAINSTGRGACPGYDGLPYEFYRAFREDLVPLLLHIFNTAFLASTHPSSPSLSPLLCGVICLLPKPGQPQLQRPLDYLVDIAQSAFIHGRDISDNVRYHQGLKARLKELGIPAHLLLSDLTKAYDSVDRGLVLKAMTAQGFREQGIIRWVQLMSSGTSCTVRINGTFIPFFPTVSGLEQGSSLSCHKWVIVWQLFFAQLNKLQATGTLPTFTLPNGEKAPPSLGYADDDNYILIGELSELALRIKRLFEEGAKLGLPEQSTTKTFLLCL</sequence>
<accession>A0A250XL90</accession>
<organism evidence="2 3">
    <name type="scientific">Chlamydomonas eustigma</name>
    <dbReference type="NCBI Taxonomy" id="1157962"/>
    <lineage>
        <taxon>Eukaryota</taxon>
        <taxon>Viridiplantae</taxon>
        <taxon>Chlorophyta</taxon>
        <taxon>core chlorophytes</taxon>
        <taxon>Chlorophyceae</taxon>
        <taxon>CS clade</taxon>
        <taxon>Chlamydomonadales</taxon>
        <taxon>Chlamydomonadaceae</taxon>
        <taxon>Chlamydomonas</taxon>
    </lineage>
</organism>
<dbReference type="Proteomes" id="UP000232323">
    <property type="component" value="Unassembled WGS sequence"/>
</dbReference>
<dbReference type="OrthoDB" id="545196at2759"/>
<protein>
    <recommendedName>
        <fullName evidence="1">Reverse transcriptase domain-containing protein</fullName>
    </recommendedName>
</protein>
<feature type="non-terminal residue" evidence="2">
    <location>
        <position position="1"/>
    </location>
</feature>
<comment type="caution">
    <text evidence="2">The sequence shown here is derived from an EMBL/GenBank/DDBJ whole genome shotgun (WGS) entry which is preliminary data.</text>
</comment>
<proteinExistence type="predicted"/>
<keyword evidence="3" id="KW-1185">Reference proteome</keyword>
<dbReference type="EMBL" id="BEGY01000109">
    <property type="protein sequence ID" value="GAX83848.1"/>
    <property type="molecule type" value="Genomic_DNA"/>
</dbReference>
<evidence type="ECO:0000313" key="3">
    <source>
        <dbReference type="Proteomes" id="UP000232323"/>
    </source>
</evidence>
<evidence type="ECO:0000313" key="2">
    <source>
        <dbReference type="EMBL" id="GAX83848.1"/>
    </source>
</evidence>
<gene>
    <name evidence="2" type="ORF">CEUSTIGMA_g11273.t1</name>
</gene>
<dbReference type="AlphaFoldDB" id="A0A250XL90"/>
<reference evidence="2 3" key="1">
    <citation type="submission" date="2017-08" db="EMBL/GenBank/DDBJ databases">
        <title>Acidophilic green algal genome provides insights into adaptation to an acidic environment.</title>
        <authorList>
            <person name="Hirooka S."/>
            <person name="Hirose Y."/>
            <person name="Kanesaki Y."/>
            <person name="Higuchi S."/>
            <person name="Fujiwara T."/>
            <person name="Onuma R."/>
            <person name="Era A."/>
            <person name="Ohbayashi R."/>
            <person name="Uzuka A."/>
            <person name="Nozaki H."/>
            <person name="Yoshikawa H."/>
            <person name="Miyagishima S.Y."/>
        </authorList>
    </citation>
    <scope>NUCLEOTIDE SEQUENCE [LARGE SCALE GENOMIC DNA]</scope>
    <source>
        <strain evidence="2 3">NIES-2499</strain>
    </source>
</reference>
<feature type="domain" description="Reverse transcriptase" evidence="1">
    <location>
        <begin position="224"/>
        <end position="399"/>
    </location>
</feature>
<dbReference type="InterPro" id="IPR000477">
    <property type="entry name" value="RT_dom"/>
</dbReference>
<name>A0A250XL90_9CHLO</name>